<feature type="transmembrane region" description="Helical" evidence="7">
    <location>
        <begin position="399"/>
        <end position="421"/>
    </location>
</feature>
<evidence type="ECO:0000256" key="3">
    <source>
        <dbReference type="ARBA" id="ARBA00022475"/>
    </source>
</evidence>
<feature type="transmembrane region" description="Helical" evidence="7">
    <location>
        <begin position="75"/>
        <end position="92"/>
    </location>
</feature>
<evidence type="ECO:0000259" key="8">
    <source>
        <dbReference type="PROSITE" id="PS50850"/>
    </source>
</evidence>
<dbReference type="SUPFAM" id="SSF103473">
    <property type="entry name" value="MFS general substrate transporter"/>
    <property type="match status" value="1"/>
</dbReference>
<dbReference type="EMBL" id="RWYU02000006">
    <property type="protein sequence ID" value="RYJ61314.1"/>
    <property type="molecule type" value="Genomic_DNA"/>
</dbReference>
<comment type="subcellular location">
    <subcellularLocation>
        <location evidence="1">Cell membrane</location>
        <topology evidence="1">Multi-pass membrane protein</topology>
    </subcellularLocation>
</comment>
<feature type="transmembrane region" description="Helical" evidence="7">
    <location>
        <begin position="133"/>
        <end position="153"/>
    </location>
</feature>
<keyword evidence="4 7" id="KW-0812">Transmembrane</keyword>
<feature type="domain" description="Major facilitator superfamily (MFS) profile" evidence="8">
    <location>
        <begin position="9"/>
        <end position="490"/>
    </location>
</feature>
<feature type="transmembrane region" description="Helical" evidence="7">
    <location>
        <begin position="263"/>
        <end position="283"/>
    </location>
</feature>
<dbReference type="AlphaFoldDB" id="A0A482UE30"/>
<dbReference type="RefSeq" id="WP_126189978.1">
    <property type="nucleotide sequence ID" value="NZ_RWYU02000006.1"/>
</dbReference>
<evidence type="ECO:0000256" key="1">
    <source>
        <dbReference type="ARBA" id="ARBA00004651"/>
    </source>
</evidence>
<feature type="transmembrane region" description="Helical" evidence="7">
    <location>
        <begin position="98"/>
        <end position="121"/>
    </location>
</feature>
<keyword evidence="5 7" id="KW-1133">Transmembrane helix</keyword>
<dbReference type="PANTHER" id="PTHR42718:SF47">
    <property type="entry name" value="METHYL VIOLOGEN RESISTANCE PROTEIN SMVA"/>
    <property type="match status" value="1"/>
</dbReference>
<feature type="transmembrane region" description="Helical" evidence="7">
    <location>
        <begin position="465"/>
        <end position="487"/>
    </location>
</feature>
<feature type="transmembrane region" description="Helical" evidence="7">
    <location>
        <begin position="303"/>
        <end position="322"/>
    </location>
</feature>
<evidence type="ECO:0000313" key="9">
    <source>
        <dbReference type="EMBL" id="RYJ61314.1"/>
    </source>
</evidence>
<dbReference type="CDD" id="cd17321">
    <property type="entry name" value="MFS_MMR_MDR_like"/>
    <property type="match status" value="1"/>
</dbReference>
<protein>
    <submittedName>
        <fullName evidence="9">MFS transporter</fullName>
    </submittedName>
</protein>
<evidence type="ECO:0000256" key="6">
    <source>
        <dbReference type="ARBA" id="ARBA00023136"/>
    </source>
</evidence>
<dbReference type="OrthoDB" id="9807274at2"/>
<dbReference type="GO" id="GO:0022857">
    <property type="term" value="F:transmembrane transporter activity"/>
    <property type="evidence" value="ECO:0007669"/>
    <property type="project" value="InterPro"/>
</dbReference>
<organism evidence="9">
    <name type="scientific">Pseudomonas songnenensis</name>
    <dbReference type="NCBI Taxonomy" id="1176259"/>
    <lineage>
        <taxon>Bacteria</taxon>
        <taxon>Pseudomonadati</taxon>
        <taxon>Pseudomonadota</taxon>
        <taxon>Gammaproteobacteria</taxon>
        <taxon>Pseudomonadales</taxon>
        <taxon>Pseudomonadaceae</taxon>
        <taxon>Pseudomonas</taxon>
    </lineage>
</organism>
<dbReference type="InterPro" id="IPR011701">
    <property type="entry name" value="MFS"/>
</dbReference>
<dbReference type="GO" id="GO:0005886">
    <property type="term" value="C:plasma membrane"/>
    <property type="evidence" value="ECO:0007669"/>
    <property type="project" value="UniProtKB-SubCell"/>
</dbReference>
<dbReference type="Proteomes" id="UP000282800">
    <property type="component" value="Unassembled WGS sequence"/>
</dbReference>
<sequence length="492" mass="50640">MNSPIRWLVLGILSSALLLIVIDMTVIYLALPSLTYELRASANEKLWIVNAYALTVAGLLPGMGALGDRFSHKRMFIAGLVVFGCASLGAAFSPTPELLIGARVALAVGAAMMMPATLAIIRHVFEDARERALAFGIWAAIASGGAAFGPVVGGVLLEHFWWGSVFIINVPIVLLALVLAVIWVPTRPGNPGRPFDLLASLWVMGALVGLTLAIKEAGKADPFALQAGIAAITAVVCALAFLRRQRQTAVPMIDFALFRDRSFSAGVVAASVASAALMGMELVVSQRLQLVVGLSPLQAGLTILPIPLGAFIAGPLAGLALPRIGAERILSASLALSAAGALLYLLGYGASQWVQILSFSLLGFGVGAAMTAASSAMLLHAPPDRAGMAASIEEVSYELGGALGIAILGSLMSAVYTAAIVTPKAMALPDLARDSLDGALIAAESLPDAIAAPLISLAHGAFDNAFVAVMIAVVALLGITSGGIALCTRRPR</sequence>
<dbReference type="Pfam" id="PF07690">
    <property type="entry name" value="MFS_1"/>
    <property type="match status" value="1"/>
</dbReference>
<keyword evidence="2" id="KW-0813">Transport</keyword>
<keyword evidence="3" id="KW-1003">Cell membrane</keyword>
<feature type="transmembrane region" description="Helical" evidence="7">
    <location>
        <begin position="197"/>
        <end position="217"/>
    </location>
</feature>
<reference evidence="9" key="1">
    <citation type="submission" date="2019-01" db="EMBL/GenBank/DDBJ databases">
        <title>High-quality draft genome of. Pseudomonas songnenensis str. L103, a full-fledged denitrifier isolated from 100 meters deep aquifer in a heavily nitrogen fertilized agricultural area.</title>
        <authorList>
            <person name="Liu M."/>
            <person name="Liu B."/>
        </authorList>
    </citation>
    <scope>NUCLEOTIDE SEQUENCE [LARGE SCALE GENOMIC DNA]</scope>
    <source>
        <strain evidence="9">L103</strain>
    </source>
</reference>
<feature type="transmembrane region" description="Helical" evidence="7">
    <location>
        <begin position="159"/>
        <end position="185"/>
    </location>
</feature>
<evidence type="ECO:0000256" key="7">
    <source>
        <dbReference type="SAM" id="Phobius"/>
    </source>
</evidence>
<evidence type="ECO:0000256" key="4">
    <source>
        <dbReference type="ARBA" id="ARBA00022692"/>
    </source>
</evidence>
<evidence type="ECO:0000256" key="2">
    <source>
        <dbReference type="ARBA" id="ARBA00022448"/>
    </source>
</evidence>
<dbReference type="InterPro" id="IPR036259">
    <property type="entry name" value="MFS_trans_sf"/>
</dbReference>
<feature type="transmembrane region" description="Helical" evidence="7">
    <location>
        <begin position="46"/>
        <end position="63"/>
    </location>
</feature>
<feature type="transmembrane region" description="Helical" evidence="7">
    <location>
        <begin position="7"/>
        <end position="31"/>
    </location>
</feature>
<proteinExistence type="predicted"/>
<dbReference type="Gene3D" id="1.20.1250.20">
    <property type="entry name" value="MFS general substrate transporter like domains"/>
    <property type="match status" value="1"/>
</dbReference>
<dbReference type="PROSITE" id="PS50850">
    <property type="entry name" value="MFS"/>
    <property type="match status" value="1"/>
</dbReference>
<accession>A0A482UE30</accession>
<dbReference type="PANTHER" id="PTHR42718">
    <property type="entry name" value="MAJOR FACILITATOR SUPERFAMILY MULTIDRUG TRANSPORTER MFSC"/>
    <property type="match status" value="1"/>
</dbReference>
<dbReference type="Gene3D" id="1.20.1720.10">
    <property type="entry name" value="Multidrug resistance protein D"/>
    <property type="match status" value="1"/>
</dbReference>
<evidence type="ECO:0000256" key="5">
    <source>
        <dbReference type="ARBA" id="ARBA00022989"/>
    </source>
</evidence>
<dbReference type="InterPro" id="IPR020846">
    <property type="entry name" value="MFS_dom"/>
</dbReference>
<gene>
    <name evidence="9" type="ORF">EJA06_015600</name>
</gene>
<comment type="caution">
    <text evidence="9">The sequence shown here is derived from an EMBL/GenBank/DDBJ whole genome shotgun (WGS) entry which is preliminary data.</text>
</comment>
<keyword evidence="6 7" id="KW-0472">Membrane</keyword>
<feature type="transmembrane region" description="Helical" evidence="7">
    <location>
        <begin position="356"/>
        <end position="379"/>
    </location>
</feature>
<feature type="transmembrane region" description="Helical" evidence="7">
    <location>
        <begin position="223"/>
        <end position="242"/>
    </location>
</feature>
<name>A0A482UE30_9PSED</name>
<feature type="transmembrane region" description="Helical" evidence="7">
    <location>
        <begin position="329"/>
        <end position="350"/>
    </location>
</feature>